<gene>
    <name evidence="1" type="ORF">AUR64_08640</name>
</gene>
<reference evidence="1 2" key="1">
    <citation type="submission" date="2015-12" db="EMBL/GenBank/DDBJ databases">
        <title>Haloprofundus marisrubri gen. nov., sp. nov., an extremely halophilic archaeon isolated from the Discovery deep brine-seawater interface in the Red Sea.</title>
        <authorList>
            <person name="Zhang G."/>
            <person name="Stingl U."/>
            <person name="Rashid M."/>
        </authorList>
    </citation>
    <scope>NUCLEOTIDE SEQUENCE [LARGE SCALE GENOMIC DNA]</scope>
    <source>
        <strain evidence="1 2">SB9</strain>
    </source>
</reference>
<evidence type="ECO:0000313" key="2">
    <source>
        <dbReference type="Proteomes" id="UP000054387"/>
    </source>
</evidence>
<name>A0A0W1RAC9_9EURY</name>
<dbReference type="AlphaFoldDB" id="A0A0W1RAC9"/>
<evidence type="ECO:0008006" key="3">
    <source>
        <dbReference type="Google" id="ProtNLM"/>
    </source>
</evidence>
<protein>
    <recommendedName>
        <fullName evidence="3">DUF429 domain-containing protein</fullName>
    </recommendedName>
</protein>
<proteinExistence type="predicted"/>
<sequence length="277" mass="30573">MNDGYQSPERVYSVVFDAHARESGDRSWVVEATVTDESLRVDDCAPVAERFGVSPHRTDTVAALVSHLADLGGCCAVGLDFPFGLPKTVIPERRWQRFVDELPDWFSSPEDMTKRCRMHARLVTDSAETDLLRATEEPLGAIAAYDDRLSTETFYGIRDVLRPLVLTDTARVVPMQMPKEGCPLVLETYPAGTLDTLECREQEDRSAADAPTPSLVFDNLADRAVELSPTVRERVVDGGDSALEAVIAAFATFRNATDPANLRMTDELPSVEGYVYV</sequence>
<comment type="caution">
    <text evidence="1">The sequence shown here is derived from an EMBL/GenBank/DDBJ whole genome shotgun (WGS) entry which is preliminary data.</text>
</comment>
<dbReference type="EMBL" id="LOPU01000018">
    <property type="protein sequence ID" value="KTG09699.1"/>
    <property type="molecule type" value="Genomic_DNA"/>
</dbReference>
<keyword evidence="2" id="KW-1185">Reference proteome</keyword>
<dbReference type="Proteomes" id="UP000054387">
    <property type="component" value="Unassembled WGS sequence"/>
</dbReference>
<accession>A0A0W1RAC9</accession>
<dbReference type="STRING" id="1514971.AUR64_08640"/>
<organism evidence="1 2">
    <name type="scientific">Haloprofundus marisrubri</name>
    <dbReference type="NCBI Taxonomy" id="1514971"/>
    <lineage>
        <taxon>Archaea</taxon>
        <taxon>Methanobacteriati</taxon>
        <taxon>Methanobacteriota</taxon>
        <taxon>Stenosarchaea group</taxon>
        <taxon>Halobacteria</taxon>
        <taxon>Halobacteriales</taxon>
        <taxon>Haloferacaceae</taxon>
        <taxon>Haloprofundus</taxon>
    </lineage>
</organism>
<evidence type="ECO:0000313" key="1">
    <source>
        <dbReference type="EMBL" id="KTG09699.1"/>
    </source>
</evidence>